<feature type="signal peptide" evidence="2">
    <location>
        <begin position="1"/>
        <end position="21"/>
    </location>
</feature>
<keyword evidence="5" id="KW-1185">Reference proteome</keyword>
<dbReference type="EMBL" id="CP047897">
    <property type="protein sequence ID" value="QHL85992.1"/>
    <property type="molecule type" value="Genomic_DNA"/>
</dbReference>
<dbReference type="KEGG" id="nib:GU926_00440"/>
<name>A0A6P1NZK0_9BACT</name>
<dbReference type="AlphaFoldDB" id="A0A6P1NZK0"/>
<dbReference type="InterPro" id="IPR027385">
    <property type="entry name" value="Beta-barrel_OMP"/>
</dbReference>
<dbReference type="InterPro" id="IPR011250">
    <property type="entry name" value="OMP/PagP_B-barrel"/>
</dbReference>
<evidence type="ECO:0000259" key="3">
    <source>
        <dbReference type="Pfam" id="PF13505"/>
    </source>
</evidence>
<dbReference type="Proteomes" id="UP000464214">
    <property type="component" value="Chromosome"/>
</dbReference>
<proteinExistence type="predicted"/>
<organism evidence="4 5">
    <name type="scientific">Nibribacter ruber</name>
    <dbReference type="NCBI Taxonomy" id="2698458"/>
    <lineage>
        <taxon>Bacteria</taxon>
        <taxon>Pseudomonadati</taxon>
        <taxon>Bacteroidota</taxon>
        <taxon>Cytophagia</taxon>
        <taxon>Cytophagales</taxon>
        <taxon>Hymenobacteraceae</taxon>
        <taxon>Nibribacter</taxon>
    </lineage>
</organism>
<protein>
    <submittedName>
        <fullName evidence="4">Outer membrane beta-barrel protein</fullName>
    </submittedName>
</protein>
<keyword evidence="1 2" id="KW-0732">Signal</keyword>
<evidence type="ECO:0000313" key="5">
    <source>
        <dbReference type="Proteomes" id="UP000464214"/>
    </source>
</evidence>
<evidence type="ECO:0000256" key="2">
    <source>
        <dbReference type="SAM" id="SignalP"/>
    </source>
</evidence>
<reference evidence="4 5" key="1">
    <citation type="submission" date="2020-01" db="EMBL/GenBank/DDBJ databases">
        <authorList>
            <person name="Kim M."/>
        </authorList>
    </citation>
    <scope>NUCLEOTIDE SEQUENCE [LARGE SCALE GENOMIC DNA]</scope>
    <source>
        <strain evidence="4 5">BT10</strain>
    </source>
</reference>
<dbReference type="RefSeq" id="WP_160687962.1">
    <property type="nucleotide sequence ID" value="NZ_CP047897.1"/>
</dbReference>
<dbReference type="SUPFAM" id="SSF56925">
    <property type="entry name" value="OMPA-like"/>
    <property type="match status" value="1"/>
</dbReference>
<evidence type="ECO:0000313" key="4">
    <source>
        <dbReference type="EMBL" id="QHL85992.1"/>
    </source>
</evidence>
<evidence type="ECO:0000256" key="1">
    <source>
        <dbReference type="ARBA" id="ARBA00022729"/>
    </source>
</evidence>
<gene>
    <name evidence="4" type="ORF">GU926_00440</name>
</gene>
<dbReference type="Pfam" id="PF13505">
    <property type="entry name" value="OMP_b-brl"/>
    <property type="match status" value="1"/>
</dbReference>
<feature type="chain" id="PRO_5026943494" evidence="2">
    <location>
        <begin position="22"/>
        <end position="233"/>
    </location>
</feature>
<feature type="domain" description="Outer membrane protein beta-barrel" evidence="3">
    <location>
        <begin position="11"/>
        <end position="232"/>
    </location>
</feature>
<sequence length="233" mass="26850">MMLRFLCLLSFSLLTSSVASAQAQDSSHTIDHRFYVGVGFPNFQYRVLYDDIPKKPRFVSGEFIPIDVHLGYKINKRASAQLGLAYSGRTRESQTYGVPLNGNGQTVYHTYYDRTRGIGLPVTGRFVLLNANKKMPIYAVATFTSAYIFSHFRETTTENYITTTLYDEQYKGIDLFTTAGFGLSYRVQKRLNGNVEFLFFKRNLTSPNFDMYNDRWFVKMIKSLSVSFNYNFN</sequence>
<dbReference type="Gene3D" id="2.40.160.20">
    <property type="match status" value="1"/>
</dbReference>
<accession>A0A6P1NZK0</accession>